<dbReference type="InterPro" id="IPR027477">
    <property type="entry name" value="Succ_DH/fumarate_Rdtase_cat_sf"/>
</dbReference>
<evidence type="ECO:0000256" key="3">
    <source>
        <dbReference type="ARBA" id="ARBA00023002"/>
    </source>
</evidence>
<dbReference type="InterPro" id="IPR050315">
    <property type="entry name" value="FAD-oxidoreductase_2"/>
</dbReference>
<dbReference type="Proteomes" id="UP000053259">
    <property type="component" value="Unassembled WGS sequence"/>
</dbReference>
<dbReference type="AlphaFoldDB" id="A0A0D2A1H9"/>
<evidence type="ECO:0000256" key="1">
    <source>
        <dbReference type="ARBA" id="ARBA00022630"/>
    </source>
</evidence>
<comment type="similarity">
    <text evidence="4">Belongs to the FAD-dependent oxidoreductase 2 family. FRD/SDH subfamily.</text>
</comment>
<dbReference type="SUPFAM" id="SSF51905">
    <property type="entry name" value="FAD/NAD(P)-binding domain"/>
    <property type="match status" value="1"/>
</dbReference>
<keyword evidence="3 4" id="KW-0560">Oxidoreductase</keyword>
<dbReference type="PANTHER" id="PTHR43400:SF12">
    <property type="entry name" value="FUMARATE REDUCTASE"/>
    <property type="match status" value="1"/>
</dbReference>
<dbReference type="FunCoup" id="A0A0D2A1H9">
    <property type="interactions" value="64"/>
</dbReference>
<proteinExistence type="inferred from homology"/>
<keyword evidence="1 4" id="KW-0285">Flavoprotein</keyword>
<dbReference type="GeneID" id="27315855"/>
<reference evidence="6 7" key="1">
    <citation type="submission" date="2015-01" db="EMBL/GenBank/DDBJ databases">
        <title>The Genome Sequence of Ochroconis gallopava CBS43764.</title>
        <authorList>
            <consortium name="The Broad Institute Genomics Platform"/>
            <person name="Cuomo C."/>
            <person name="de Hoog S."/>
            <person name="Gorbushina A."/>
            <person name="Stielow B."/>
            <person name="Teixiera M."/>
            <person name="Abouelleil A."/>
            <person name="Chapman S.B."/>
            <person name="Priest M."/>
            <person name="Young S.K."/>
            <person name="Wortman J."/>
            <person name="Nusbaum C."/>
            <person name="Birren B."/>
        </authorList>
    </citation>
    <scope>NUCLEOTIDE SEQUENCE [LARGE SCALE GENOMIC DNA]</scope>
    <source>
        <strain evidence="6 7">CBS 43764</strain>
    </source>
</reference>
<dbReference type="EMBL" id="KN847562">
    <property type="protein sequence ID" value="KIW00523.1"/>
    <property type="molecule type" value="Genomic_DNA"/>
</dbReference>
<dbReference type="GO" id="GO:0016156">
    <property type="term" value="F:fumarate reductase (NADH) activity"/>
    <property type="evidence" value="ECO:0007669"/>
    <property type="project" value="UniProtKB-EC"/>
</dbReference>
<dbReference type="GO" id="GO:0010181">
    <property type="term" value="F:FMN binding"/>
    <property type="evidence" value="ECO:0007669"/>
    <property type="project" value="InterPro"/>
</dbReference>
<evidence type="ECO:0000313" key="6">
    <source>
        <dbReference type="EMBL" id="KIW00523.1"/>
    </source>
</evidence>
<dbReference type="InterPro" id="IPR010960">
    <property type="entry name" value="Flavocytochrome_c"/>
</dbReference>
<evidence type="ECO:0000313" key="7">
    <source>
        <dbReference type="Proteomes" id="UP000053259"/>
    </source>
</evidence>
<dbReference type="InParanoid" id="A0A0D2A1H9"/>
<dbReference type="STRING" id="253628.A0A0D2A1H9"/>
<feature type="domain" description="FAD-dependent oxidoreductase 2 FAD-binding" evidence="5">
    <location>
        <begin position="6"/>
        <end position="444"/>
    </location>
</feature>
<dbReference type="PANTHER" id="PTHR43400">
    <property type="entry name" value="FUMARATE REDUCTASE"/>
    <property type="match status" value="1"/>
</dbReference>
<dbReference type="VEuPathDB" id="FungiDB:PV09_07882"/>
<dbReference type="OrthoDB" id="10252157at2759"/>
<accession>A0A0D2A1H9</accession>
<protein>
    <recommendedName>
        <fullName evidence="4">Fumarate reductase</fullName>
        <ecNumber evidence="4">1.3.1.6</ecNumber>
    </recommendedName>
</protein>
<dbReference type="SUPFAM" id="SSF56425">
    <property type="entry name" value="Succinate dehydrogenase/fumarate reductase flavoprotein, catalytic domain"/>
    <property type="match status" value="1"/>
</dbReference>
<dbReference type="Gene3D" id="3.50.50.60">
    <property type="entry name" value="FAD/NAD(P)-binding domain"/>
    <property type="match status" value="1"/>
</dbReference>
<sequence length="467" mass="50499">MANTRVIVVGSGLAGLSAASMLVAHHVPVLLLERSAKPGGNSIKASSGISGAPTRFQGEVKDSVELFTADTIRSVGSIINHNKSEREHLVRELTGKSSGAIEWLSTEMGVDLTHITQLGGHSRARTHRGSGKTPPGFAIINALLKNLQQHSIFELRGESEVSGLVHDHDGLVTGVRYQRAGATEELEKGPVIFTTGGFAGDIKGLLREYRPDLGNIPSTNESRPGMHKLLTEIGANLVDMELVQIHPTGFIDPSDKNNTHKFLAAELLRGEGGILVDRQGKRFINELATRREITDVIMRTDSFCEDPRQWDVQIVLDENTYQAAKSHVDFYMSKGLMRRIKAADMEPSVRAEIRSYGEIVLGASTDPFGRTAFGNWSGKSGSGDEECFYIGNVTPVVHFTMGGVSINTDAEVLKKDGTPIRGLWAAGEITGGIHGQNRLGGNSLLECVVFGRKAGENAAKWLSSRNQ</sequence>
<dbReference type="EC" id="1.3.1.6" evidence="4"/>
<evidence type="ECO:0000259" key="5">
    <source>
        <dbReference type="Pfam" id="PF00890"/>
    </source>
</evidence>
<dbReference type="InterPro" id="IPR003953">
    <property type="entry name" value="FAD-dep_OxRdtase_2_FAD-bd"/>
</dbReference>
<dbReference type="RefSeq" id="XP_016210392.1">
    <property type="nucleotide sequence ID" value="XM_016361710.1"/>
</dbReference>
<keyword evidence="7" id="KW-1185">Reference proteome</keyword>
<evidence type="ECO:0000256" key="4">
    <source>
        <dbReference type="RuleBase" id="RU366062"/>
    </source>
</evidence>
<name>A0A0D2A1H9_9PEZI</name>
<keyword evidence="2 4" id="KW-0274">FAD</keyword>
<dbReference type="NCBIfam" id="TIGR01813">
    <property type="entry name" value="flavo_cyto_c"/>
    <property type="match status" value="1"/>
</dbReference>
<gene>
    <name evidence="6" type="ORF">PV09_07882</name>
</gene>
<organism evidence="6 7">
    <name type="scientific">Verruconis gallopava</name>
    <dbReference type="NCBI Taxonomy" id="253628"/>
    <lineage>
        <taxon>Eukaryota</taxon>
        <taxon>Fungi</taxon>
        <taxon>Dikarya</taxon>
        <taxon>Ascomycota</taxon>
        <taxon>Pezizomycotina</taxon>
        <taxon>Dothideomycetes</taxon>
        <taxon>Pleosporomycetidae</taxon>
        <taxon>Venturiales</taxon>
        <taxon>Sympoventuriaceae</taxon>
        <taxon>Verruconis</taxon>
    </lineage>
</organism>
<dbReference type="HOGENOM" id="CLU_011398_4_5_1"/>
<dbReference type="Gene3D" id="3.90.700.10">
    <property type="entry name" value="Succinate dehydrogenase/fumarate reductase flavoprotein, catalytic domain"/>
    <property type="match status" value="1"/>
</dbReference>
<comment type="catalytic activity">
    <reaction evidence="4">
        <text>succinate + NAD(+) = fumarate + NADH + H(+)</text>
        <dbReference type="Rhea" id="RHEA:18281"/>
        <dbReference type="ChEBI" id="CHEBI:15378"/>
        <dbReference type="ChEBI" id="CHEBI:29806"/>
        <dbReference type="ChEBI" id="CHEBI:30031"/>
        <dbReference type="ChEBI" id="CHEBI:57540"/>
        <dbReference type="ChEBI" id="CHEBI:57945"/>
        <dbReference type="EC" id="1.3.1.6"/>
    </reaction>
</comment>
<dbReference type="Pfam" id="PF00890">
    <property type="entry name" value="FAD_binding_2"/>
    <property type="match status" value="1"/>
</dbReference>
<evidence type="ECO:0000256" key="2">
    <source>
        <dbReference type="ARBA" id="ARBA00022827"/>
    </source>
</evidence>
<dbReference type="InterPro" id="IPR036188">
    <property type="entry name" value="FAD/NAD-bd_sf"/>
</dbReference>
<comment type="cofactor">
    <cofactor evidence="4">
        <name>FAD</name>
        <dbReference type="ChEBI" id="CHEBI:57692"/>
    </cofactor>
    <text evidence="4">Binds 1 FAD per monomer.</text>
</comment>
<comment type="function">
    <text evidence="4">Irreversibly catalyzes the reduction of fumarate to succinate.</text>
</comment>